<dbReference type="GO" id="GO:0008380">
    <property type="term" value="P:RNA splicing"/>
    <property type="evidence" value="ECO:0007669"/>
    <property type="project" value="UniProtKB-KW"/>
</dbReference>
<comment type="function">
    <text evidence="10">Protein associated with the U5 snRNP, during its maturation and its post-splicing recycling and which is required for spliceosomal tri-snRNP complex assembly in the nucleus. Has a molecular sequestering activity and transiently hinders SNRNP200 binding sites for constitutive splicing factors that intervene later during the assembly of the spliceosome and splicing. Together with its molecular sequestering activity, may also function as a molecular adapter and placeholder, coordinating the assembly of the U5 snRNP and its association with the U4/U6 di-snRNP.</text>
</comment>
<dbReference type="Ensembl" id="ENSACLT00000015768.2">
    <property type="protein sequence ID" value="ENSACLP00000015406.2"/>
    <property type="gene ID" value="ENSACLG00000010506.2"/>
</dbReference>
<keyword evidence="5" id="KW-0507">mRNA processing</keyword>
<evidence type="ECO:0000256" key="1">
    <source>
        <dbReference type="ARBA" id="ARBA00004123"/>
    </source>
</evidence>
<dbReference type="Pfam" id="PF15264">
    <property type="entry name" value="TSSC4"/>
    <property type="match status" value="1"/>
</dbReference>
<dbReference type="AlphaFoldDB" id="A0A3P8PEF4"/>
<keyword evidence="13" id="KW-1185">Reference proteome</keyword>
<sequence length="301" mass="33608">CSLTDRAGNDTNDGSMKEASIIDDGDQLSASDESEPEQQPSRAPFDPDLDHSDDDDDDDDDDDVCAPAAIPISQSSFSLSGGTSAFSDRSHSIFDCLDSIGRQTFSSLNQNTVADESSLHSQNTSHPSSICPTPPKKRLVPDYLVHPERWTHYSLEDVNESSDQENSRVAYQFLSSLGQEARGSSPCDLQHKMIFRPKQLPKEQPNDQLSLVSAKETGMHLSHLLEEEDEEAEGRKTEEHLDKTEKGQKDEEKDTSGAMGQGEEKKEVQKEKKVEESRCQFTSFRNMMTKNYRKRPGCEDN</sequence>
<feature type="region of interest" description="Disordered" evidence="11">
    <location>
        <begin position="1"/>
        <end position="83"/>
    </location>
</feature>
<keyword evidence="7" id="KW-0508">mRNA splicing</keyword>
<evidence type="ECO:0000256" key="2">
    <source>
        <dbReference type="ARBA" id="ARBA00004496"/>
    </source>
</evidence>
<keyword evidence="6" id="KW-0747">Spliceosome</keyword>
<evidence type="ECO:0000256" key="10">
    <source>
        <dbReference type="ARBA" id="ARBA00045970"/>
    </source>
</evidence>
<feature type="compositionally biased region" description="Polar residues" evidence="11">
    <location>
        <begin position="116"/>
        <end position="131"/>
    </location>
</feature>
<dbReference type="Proteomes" id="UP000265100">
    <property type="component" value="Chromosome 1"/>
</dbReference>
<evidence type="ECO:0000256" key="8">
    <source>
        <dbReference type="ARBA" id="ARBA00023242"/>
    </source>
</evidence>
<feature type="compositionally biased region" description="Acidic residues" evidence="11">
    <location>
        <begin position="21"/>
        <end position="36"/>
    </location>
</feature>
<organism evidence="12 13">
    <name type="scientific">Astatotilapia calliptera</name>
    <name type="common">Eastern happy</name>
    <name type="synonym">Chromis callipterus</name>
    <dbReference type="NCBI Taxonomy" id="8154"/>
    <lineage>
        <taxon>Eukaryota</taxon>
        <taxon>Metazoa</taxon>
        <taxon>Chordata</taxon>
        <taxon>Craniata</taxon>
        <taxon>Vertebrata</taxon>
        <taxon>Euteleostomi</taxon>
        <taxon>Actinopterygii</taxon>
        <taxon>Neopterygii</taxon>
        <taxon>Teleostei</taxon>
        <taxon>Neoteleostei</taxon>
        <taxon>Acanthomorphata</taxon>
        <taxon>Ovalentaria</taxon>
        <taxon>Cichlomorphae</taxon>
        <taxon>Cichliformes</taxon>
        <taxon>Cichlidae</taxon>
        <taxon>African cichlids</taxon>
        <taxon>Pseudocrenilabrinae</taxon>
        <taxon>Haplochromini</taxon>
        <taxon>Astatotilapia</taxon>
    </lineage>
</organism>
<feature type="compositionally biased region" description="Basic and acidic residues" evidence="11">
    <location>
        <begin position="233"/>
        <end position="255"/>
    </location>
</feature>
<evidence type="ECO:0000256" key="4">
    <source>
        <dbReference type="ARBA" id="ARBA00022490"/>
    </source>
</evidence>
<name>A0A3P8PEF4_ASTCA</name>
<reference evidence="12 13" key="1">
    <citation type="submission" date="2018-05" db="EMBL/GenBank/DDBJ databases">
        <authorList>
            <person name="Datahose"/>
        </authorList>
    </citation>
    <scope>NUCLEOTIDE SEQUENCE</scope>
</reference>
<evidence type="ECO:0000256" key="7">
    <source>
        <dbReference type="ARBA" id="ARBA00023187"/>
    </source>
</evidence>
<feature type="region of interest" description="Disordered" evidence="11">
    <location>
        <begin position="116"/>
        <end position="135"/>
    </location>
</feature>
<gene>
    <name evidence="12" type="primary">TSSC4</name>
</gene>
<dbReference type="GO" id="GO:0005681">
    <property type="term" value="C:spliceosomal complex"/>
    <property type="evidence" value="ECO:0007669"/>
    <property type="project" value="UniProtKB-KW"/>
</dbReference>
<proteinExistence type="inferred from homology"/>
<dbReference type="PANTHER" id="PTHR13445:SF3">
    <property type="entry name" value="U5 SMALL NUCLEAR RIBONUCLEOPROTEIN TSSC4"/>
    <property type="match status" value="1"/>
</dbReference>
<evidence type="ECO:0000256" key="9">
    <source>
        <dbReference type="ARBA" id="ARBA00035304"/>
    </source>
</evidence>
<evidence type="ECO:0000256" key="11">
    <source>
        <dbReference type="SAM" id="MobiDB-lite"/>
    </source>
</evidence>
<feature type="compositionally biased region" description="Low complexity" evidence="11">
    <location>
        <begin position="73"/>
        <end position="83"/>
    </location>
</feature>
<accession>A0A3P8PEF4</accession>
<feature type="compositionally biased region" description="Acidic residues" evidence="11">
    <location>
        <begin position="51"/>
        <end position="64"/>
    </location>
</feature>
<evidence type="ECO:0000313" key="13">
    <source>
        <dbReference type="Proteomes" id="UP000265100"/>
    </source>
</evidence>
<feature type="compositionally biased region" description="Basic and acidic residues" evidence="11">
    <location>
        <begin position="262"/>
        <end position="278"/>
    </location>
</feature>
<evidence type="ECO:0000256" key="5">
    <source>
        <dbReference type="ARBA" id="ARBA00022664"/>
    </source>
</evidence>
<keyword evidence="4" id="KW-0963">Cytoplasm</keyword>
<protein>
    <recommendedName>
        <fullName evidence="9">U5 small nuclear ribonucleoprotein TSSC4</fullName>
    </recommendedName>
</protein>
<dbReference type="GO" id="GO:0006397">
    <property type="term" value="P:mRNA processing"/>
    <property type="evidence" value="ECO:0007669"/>
    <property type="project" value="UniProtKB-KW"/>
</dbReference>
<dbReference type="Bgee" id="ENSACLG00000010506">
    <property type="expression patterns" value="Expressed in testis and 8 other cell types or tissues"/>
</dbReference>
<reference evidence="12" key="4">
    <citation type="submission" date="2025-09" db="UniProtKB">
        <authorList>
            <consortium name="Ensembl"/>
        </authorList>
    </citation>
    <scope>IDENTIFICATION</scope>
</reference>
<comment type="similarity">
    <text evidence="3">Belongs to the TSSC4 family.</text>
</comment>
<keyword evidence="8" id="KW-0539">Nucleus</keyword>
<dbReference type="GeneTree" id="ENSGT00940000171378"/>
<evidence type="ECO:0000313" key="12">
    <source>
        <dbReference type="Ensembl" id="ENSACLP00000015406.2"/>
    </source>
</evidence>
<reference evidence="12" key="3">
    <citation type="submission" date="2025-08" db="UniProtKB">
        <authorList>
            <consortium name="Ensembl"/>
        </authorList>
    </citation>
    <scope>IDENTIFICATION</scope>
</reference>
<feature type="region of interest" description="Disordered" evidence="11">
    <location>
        <begin position="224"/>
        <end position="280"/>
    </location>
</feature>
<evidence type="ECO:0000256" key="3">
    <source>
        <dbReference type="ARBA" id="ARBA00010362"/>
    </source>
</evidence>
<comment type="subcellular location">
    <subcellularLocation>
        <location evidence="2">Cytoplasm</location>
    </subcellularLocation>
    <subcellularLocation>
        <location evidence="1">Nucleus</location>
    </subcellularLocation>
</comment>
<dbReference type="PANTHER" id="PTHR13445">
    <property type="entry name" value="TUMOR SUPPRESSING SUBTRANSFERABLE CANDIDATE 4 TSSC4"/>
    <property type="match status" value="1"/>
</dbReference>
<dbReference type="OMA" id="QHGDMIN"/>
<dbReference type="InterPro" id="IPR029338">
    <property type="entry name" value="TSSC4"/>
</dbReference>
<reference evidence="13" key="2">
    <citation type="submission" date="2023-03" db="EMBL/GenBank/DDBJ databases">
        <authorList>
            <consortium name="Wellcome Sanger Institute Data Sharing"/>
        </authorList>
    </citation>
    <scope>NUCLEOTIDE SEQUENCE [LARGE SCALE GENOMIC DNA]</scope>
</reference>
<evidence type="ECO:0000256" key="6">
    <source>
        <dbReference type="ARBA" id="ARBA00022728"/>
    </source>
</evidence>
<dbReference type="GO" id="GO:0005737">
    <property type="term" value="C:cytoplasm"/>
    <property type="evidence" value="ECO:0007669"/>
    <property type="project" value="UniProtKB-SubCell"/>
</dbReference>
<feature type="compositionally biased region" description="Polar residues" evidence="11">
    <location>
        <begin position="1"/>
        <end position="14"/>
    </location>
</feature>
<dbReference type="STRING" id="8154.ENSACLP00000015406"/>